<dbReference type="GO" id="GO:0005829">
    <property type="term" value="C:cytosol"/>
    <property type="evidence" value="ECO:0007669"/>
    <property type="project" value="TreeGrafter"/>
</dbReference>
<keyword evidence="3" id="KW-0596">Phosphopantetheine</keyword>
<dbReference type="InterPro" id="IPR036736">
    <property type="entry name" value="ACP-like_sf"/>
</dbReference>
<dbReference type="PANTHER" id="PTHR45527:SF1">
    <property type="entry name" value="FATTY ACID SYNTHASE"/>
    <property type="match status" value="1"/>
</dbReference>
<dbReference type="CDD" id="cd19543">
    <property type="entry name" value="DCL_NRPS"/>
    <property type="match status" value="1"/>
</dbReference>
<dbReference type="InterPro" id="IPR006162">
    <property type="entry name" value="Ppantetheine_attach_site"/>
</dbReference>
<dbReference type="InterPro" id="IPR020845">
    <property type="entry name" value="AMP-binding_CS"/>
</dbReference>
<accession>A0A2Z5ACD4</accession>
<sequence length="3391" mass="369859">MNDLTHSLQQLTPAQRRALTAVLAKKGIDISERLPIPRADRARPLPLTGLQQRLWFLWRLDPHSPAYNIAGALELEGALDQTRLQGALQALVQRHESLRTRLYEDAQGTWQRIDERYDLPLEQLDLTTVPERAAAQREAFALRPFDLERGPLLRVQMVRLAAERHQLLVSLHHVVADGVSVAIFLRELAALYGEPQAALPPLPVQFADYASWQQQRLAAGEAERQHQWWRDYLGAEPPVLPLPLDHPRPTQLDTQGARLRLCLEASTVAALRQRGQVEGITLPHLLLGGFMLLLQRHAGQRDVRLGMPVAGRARAETSDLIGCFVNTLVLRAPRASGLSLGSFLATLQREALDAQSQGELPLERLFEGSAAERGATGNAPFQVLFNHQRRDAWQLPTMAGLQARLLEETPPVAKFDLALDALEQADGRLDCEFTYATALFEEATVARLLADYRAVLDALLATPWERAVADLAWLAPADLHGDAAGRWSRSGIVGRIVAQAERQPERPALLADQGALSYAELHRRSERMAAALWRLGLQAEERVAVALPRGLDLPVALLAVLKAGGAYVPLDIDYPRERLAYLLQDCGARWVLTTRTVAGCLPLPPEVQCLDVAELLDEEGAPPSRPVIRAGQLAYLIYTSGSTGQPKGVAVAHGELDMHCQAIGERYGLGPADRELLFMSFAFDGVQERWLATLAHGGSLVLRGDELWTPEQTHAALQRFGVTVAAFPPAYLQQLAEHAEQVGWAPPVRIYCFGGDAVPAASYQKAWQALRPQHLINGYGPTETVITPLLWKAQPDQACGAAYAPIGTAVGERRLYILDADLQPVPPGVAGELHIGGPGLARGYLNRPGLTAERFIADPFLAGGRMYRTGDRVRQRADGALDYLGRLDGQLKIRGFRIESGEVEAQLRRLPGVREAVVEAVEGNQGRYLAAYVTAQAGATLESRALREALRLQLPDYQIPSQILVLDALPLSPNGKVDRRRLPAPATTTAPREAPRGALEIRVAALWQELLEVPALERTDDFFELGGHSLLATRLVARLKFELGLECPLRWVFETPVFADLVQRLATPAVVSAAPPLRRLDDSQAPVASPAQSRLWFLWRLDPESAAYNIPAALRLQGPLVRSALERTFSALVARHESLRTLFGEHDGQVRPRLQPASDQAIALQDLRELDAVAREWEVARLAREEALRPFDLEQGPLLRLRLLRLDEQEHVLLLTLHHIAADGWSLAILIEEFATAYSAYAVDEEPRFAPLPVRYQDFAHWQQALLAGDEGQRQLDYWTRRLGEVRHEPLHLPTDRPRPAVQSLQGASLPFVLTAEEGAALRALARAQDTTLFTVLLAAFQILLARYSGQSEISVAVPVANRTRQEIERVVGFFVNTQVLRCPVRLEEGFDRLLGYARQAVQEAQANQDLPFEQLVEALQPERSLAHNPLVQVKFNFGFDLSALPSPAGLQLSLVDEAQYGARFDLALDLAEAASGEGLKGAFTYATDLFDEASIQALAEHFRGWLRALVAAPARPLRELEVPGAMARLAGETLALADGSWLESFALWCGQTPTAAALRDGRGALSYAELDAAAARLAQRLVAAGVAPGQRVGLCLPRGRDWITALLAVHRAGAVCVALDPRQPTARLQELLDESGAVKVLVAAAEEGVRFAGRALSVHGEAPDATPRVTPITPAASDPAYVVFTSGSTGRPKGVLVSHGALLNYTQALARRLQPEAGECQAMLSSVAADLGYTTVFGALTSGGCLYLPDDDTVADAERLALALEEAQVDVLKIVPGHLGGLLAAAPEPRALLPRRLLVLGGEACEPELLARIRTLAPALRIVNHYGPTETTVGVLTHEWPTGIQVPAQLPVGRPLANTRICLLDDHLNPVPPGMVGELYIGGAGLAVGYLGQPGLTAERFVADPYVAGERLYRTGDRARLNAQSAIEFLGRTDDQVKIRGYRVEPAELGRVLASLPGVADAWVLAERPAGQPARLLAYCVAPGQSVEALRQALAERLPAPLLPAQLQWVERIPRTANGKVDRQALARVAAVEAEGVAPAAALTPLERQLAEVWQQVLKRDKLGPDDNFFELGGDSILSLQIVARVRKLGYKLTPRQLFERQTVRQLARQLEPAAPPEVVQSALEGQLLAIWQQVLKRDHIGLDENFFELGGDSILSLQIVARVRKLGYKLTPRQLFERQTLRQLAQGLEAGRTTTEPAPDASVRAIAATPIQARFFAEVPAPLRQRWNQSVLLTPRQPLQRSALLVALGQVLARHPVLSLVFTDAAPWTARAGQPQAVADLLWVREVADAAAFVEEVDAAQGSLNIHAGPLLRLLHLRLADGSERLLLVIHHLVVDAVSWRVLLEELQLAYRQALAPTGSGHGEDGEGSSFAGWSAQLQRLASSPELLAELPYWQACLQDAPCLPTGDPQAPAIWAQAAEARFALDATTTRCLLEEASQAYRTRINELLLTALGRALGAWSEQAEALVLLEGHGREQPSADTDLVLDRTLGWFTSLYPVRLPGGGERLANLKVVKEYLRQVPRGGIGYGVLRYLSAPGATLAALPQPTLTFNYLGQFDQAFGDEALFSLAPESPGRTVEPAAPLGNRLTLSGKVLDGRLGFALSYSSAQYGRADIEALLQLFQRELEALVELCLNTPRGLTPSDVPLAGLDQEQLDRLPLPLAEVGDLYPLSPLQQGLLFHALDRPGAGLYVNQLAVTLDGLDAGLFVRAWRAVQQRHAILRTGFLVPGGAAALREPLQWVSQAPELPVTLLDWRGRQVDAMALEQLARAQRAEPFDLARPPLQRLALVRLDGQRYRLVWTCHHLLLDGWSSGRMLGEVLAHYDGRTPGAPAGQFRDYIAWLQAQDAQAGTAFWQARLADLDGATRLADALPLASAGPAEEPAEPLLAALDTASTQRLQAFAQSQRVTLNTLLQAAWILLLQRYTGQAQVCFGATVAGRPASLPGAEELLGLFINTLPIVQRPASAATLADWLPQLQAYNLEVREHEQVPLHEIQRLAGQAGHGLFDTLLVFENFPLEAALASPHPRLHIGTPSHVDGVHYPLALIASVGERLQLRYSYRPERFSRATVQRLAATFEALLIELPALVDQPLGELCLLDASERQAQVEARNRTTVAYPRTPLLPALLAEQAQRSPQALAVVQGARRLDYAEFDAEANRLAHWLIAQGVGPDVLVGVAAERSVELVLALVAVLKAGGAYVPLDPDHPAERLAYQLEDSQVRLLLTQHHLQSRLPASAVPQLLLDDRSAWQDQPAQAPNLALHGEHLAYVLYTSGSTGRPKGAGNTQAALLNRLQWMQEAFQLREGRRVLQKTPFSFDVSVWEFFWPLLTGATLVVAEPGAHRDPRALREVIAAEGVQVLHFVPSMLQAFLAAGELARCPSLEQVICSGEAL</sequence>
<dbReference type="FunFam" id="3.30.559.10:FF:000012">
    <property type="entry name" value="Non-ribosomal peptide synthetase"/>
    <property type="match status" value="1"/>
</dbReference>
<dbReference type="GO" id="GO:0031177">
    <property type="term" value="F:phosphopantetheine binding"/>
    <property type="evidence" value="ECO:0007669"/>
    <property type="project" value="InterPro"/>
</dbReference>
<feature type="domain" description="Carrier" evidence="6">
    <location>
        <begin position="2120"/>
        <end position="2194"/>
    </location>
</feature>
<keyword evidence="5" id="KW-0677">Repeat</keyword>
<dbReference type="Pfam" id="PF00550">
    <property type="entry name" value="PP-binding"/>
    <property type="match status" value="3"/>
</dbReference>
<dbReference type="GO" id="GO:0072330">
    <property type="term" value="P:monocarboxylic acid biosynthetic process"/>
    <property type="evidence" value="ECO:0007669"/>
    <property type="project" value="UniProtKB-ARBA"/>
</dbReference>
<dbReference type="Pfam" id="PF00668">
    <property type="entry name" value="Condensation"/>
    <property type="match status" value="4"/>
</dbReference>
<dbReference type="InterPro" id="IPR020806">
    <property type="entry name" value="PKS_PP-bd"/>
</dbReference>
<gene>
    <name evidence="7" type="ORF">CE139_18755</name>
</gene>
<feature type="domain" description="Carrier" evidence="6">
    <location>
        <begin position="2042"/>
        <end position="2116"/>
    </location>
</feature>
<dbReference type="SUPFAM" id="SSF52777">
    <property type="entry name" value="CoA-dependent acyltransferases"/>
    <property type="match status" value="8"/>
</dbReference>
<feature type="non-terminal residue" evidence="7">
    <location>
        <position position="3391"/>
    </location>
</feature>
<proteinExistence type="inferred from homology"/>
<dbReference type="GO" id="GO:0047527">
    <property type="term" value="F:2,3-dihydroxybenzoate-serine ligase activity"/>
    <property type="evidence" value="ECO:0007669"/>
    <property type="project" value="TreeGrafter"/>
</dbReference>
<dbReference type="InterPro" id="IPR001242">
    <property type="entry name" value="Condensation_dom"/>
</dbReference>
<dbReference type="Gene3D" id="3.40.50.980">
    <property type="match status" value="6"/>
</dbReference>
<dbReference type="FunFam" id="2.30.38.10:FF:000001">
    <property type="entry name" value="Non-ribosomal peptide synthetase PvdI"/>
    <property type="match status" value="1"/>
</dbReference>
<dbReference type="Pfam" id="PF13193">
    <property type="entry name" value="AMP-binding_C"/>
    <property type="match status" value="2"/>
</dbReference>
<evidence type="ECO:0000256" key="4">
    <source>
        <dbReference type="ARBA" id="ARBA00022553"/>
    </source>
</evidence>
<dbReference type="InterPro" id="IPR025110">
    <property type="entry name" value="AMP-bd_C"/>
</dbReference>
<evidence type="ECO:0000256" key="3">
    <source>
        <dbReference type="ARBA" id="ARBA00022450"/>
    </source>
</evidence>
<dbReference type="InterPro" id="IPR023213">
    <property type="entry name" value="CAT-like_dom_sf"/>
</dbReference>
<evidence type="ECO:0000256" key="2">
    <source>
        <dbReference type="ARBA" id="ARBA00006432"/>
    </source>
</evidence>
<dbReference type="EMBL" id="CP022198">
    <property type="protein sequence ID" value="AXA67769.1"/>
    <property type="molecule type" value="Genomic_DNA"/>
</dbReference>
<dbReference type="FunFam" id="3.30.300.30:FF:000010">
    <property type="entry name" value="Enterobactin synthetase component F"/>
    <property type="match status" value="1"/>
</dbReference>
<evidence type="ECO:0000256" key="5">
    <source>
        <dbReference type="ARBA" id="ARBA00022737"/>
    </source>
</evidence>
<dbReference type="InterPro" id="IPR045851">
    <property type="entry name" value="AMP-bd_C_sf"/>
</dbReference>
<dbReference type="InterPro" id="IPR010060">
    <property type="entry name" value="NRPS_synth"/>
</dbReference>
<dbReference type="NCBIfam" id="TIGR01733">
    <property type="entry name" value="AA-adenyl-dom"/>
    <property type="match status" value="2"/>
</dbReference>
<dbReference type="FunFam" id="1.10.1200.10:FF:000016">
    <property type="entry name" value="Non-ribosomal peptide synthase"/>
    <property type="match status" value="1"/>
</dbReference>
<evidence type="ECO:0000313" key="7">
    <source>
        <dbReference type="EMBL" id="AXA67769.1"/>
    </source>
</evidence>
<dbReference type="GO" id="GO:0009239">
    <property type="term" value="P:enterobactin biosynthetic process"/>
    <property type="evidence" value="ECO:0007669"/>
    <property type="project" value="TreeGrafter"/>
</dbReference>
<evidence type="ECO:0000259" key="6">
    <source>
        <dbReference type="PROSITE" id="PS50075"/>
    </source>
</evidence>
<dbReference type="NCBIfam" id="NF003417">
    <property type="entry name" value="PRK04813.1"/>
    <property type="match status" value="3"/>
</dbReference>
<dbReference type="PROSITE" id="PS00455">
    <property type="entry name" value="AMP_BINDING"/>
    <property type="match status" value="3"/>
</dbReference>
<feature type="domain" description="Carrier" evidence="6">
    <location>
        <begin position="994"/>
        <end position="1069"/>
    </location>
</feature>
<evidence type="ECO:0000256" key="1">
    <source>
        <dbReference type="ARBA" id="ARBA00001957"/>
    </source>
</evidence>
<dbReference type="Gene3D" id="3.30.300.30">
    <property type="match status" value="2"/>
</dbReference>
<reference evidence="7 8" key="1">
    <citation type="submission" date="2017-06" db="EMBL/GenBank/DDBJ databases">
        <title>Evolution towards high GC content and high-temperature stress adaptation in endophytic Pseudomonas oryzihabitans impacted its plant-growth promoting traits.</title>
        <authorList>
            <person name="Nascimento F.X."/>
        </authorList>
    </citation>
    <scope>NUCLEOTIDE SEQUENCE [LARGE SCALE GENOMIC DNA]</scope>
    <source>
        <strain evidence="7 8">MS8</strain>
    </source>
</reference>
<comment type="similarity">
    <text evidence="2">Belongs to the ATP-dependent AMP-binding enzyme family.</text>
</comment>
<dbReference type="InterPro" id="IPR009081">
    <property type="entry name" value="PP-bd_ACP"/>
</dbReference>
<dbReference type="Gene3D" id="1.10.1200.10">
    <property type="entry name" value="ACP-like"/>
    <property type="match status" value="3"/>
</dbReference>
<dbReference type="SMART" id="SM00823">
    <property type="entry name" value="PKS_PP"/>
    <property type="match status" value="3"/>
</dbReference>
<dbReference type="InterPro" id="IPR010071">
    <property type="entry name" value="AA_adenyl_dom"/>
</dbReference>
<dbReference type="SUPFAM" id="SSF56801">
    <property type="entry name" value="Acetyl-CoA synthetase-like"/>
    <property type="match status" value="3"/>
</dbReference>
<organism evidence="7 8">
    <name type="scientific">Pseudomonas oryzihabitans</name>
    <dbReference type="NCBI Taxonomy" id="47885"/>
    <lineage>
        <taxon>Bacteria</taxon>
        <taxon>Pseudomonadati</taxon>
        <taxon>Pseudomonadota</taxon>
        <taxon>Gammaproteobacteria</taxon>
        <taxon>Pseudomonadales</taxon>
        <taxon>Pseudomonadaceae</taxon>
        <taxon>Pseudomonas</taxon>
    </lineage>
</organism>
<dbReference type="CDD" id="cd19531">
    <property type="entry name" value="LCL_NRPS-like"/>
    <property type="match status" value="2"/>
</dbReference>
<protein>
    <submittedName>
        <fullName evidence="7">Non-ribosomal peptide synthetase</fullName>
    </submittedName>
</protein>
<dbReference type="PROSITE" id="PS50075">
    <property type="entry name" value="CARRIER"/>
    <property type="match status" value="3"/>
</dbReference>
<dbReference type="FunFam" id="3.40.50.980:FF:000001">
    <property type="entry name" value="Non-ribosomal peptide synthetase"/>
    <property type="match status" value="2"/>
</dbReference>
<dbReference type="InterPro" id="IPR000873">
    <property type="entry name" value="AMP-dep_synth/lig_dom"/>
</dbReference>
<dbReference type="NCBIfam" id="TIGR01720">
    <property type="entry name" value="NRPS-para261"/>
    <property type="match status" value="1"/>
</dbReference>
<dbReference type="GO" id="GO:0043041">
    <property type="term" value="P:amino acid activation for nonribosomal peptide biosynthetic process"/>
    <property type="evidence" value="ECO:0007669"/>
    <property type="project" value="TreeGrafter"/>
</dbReference>
<dbReference type="Gene3D" id="3.30.559.10">
    <property type="entry name" value="Chloramphenicol acetyltransferase-like domain"/>
    <property type="match status" value="4"/>
</dbReference>
<dbReference type="CDD" id="cd05930">
    <property type="entry name" value="A_NRPS"/>
    <property type="match status" value="1"/>
</dbReference>
<dbReference type="FunFam" id="1.10.1200.10:FF:000005">
    <property type="entry name" value="Nonribosomal peptide synthetase 1"/>
    <property type="match status" value="2"/>
</dbReference>
<evidence type="ECO:0000313" key="8">
    <source>
        <dbReference type="Proteomes" id="UP000250579"/>
    </source>
</evidence>
<dbReference type="Pfam" id="PF00501">
    <property type="entry name" value="AMP-binding"/>
    <property type="match status" value="3"/>
</dbReference>
<dbReference type="CDD" id="cd19534">
    <property type="entry name" value="E_NRPS"/>
    <property type="match status" value="1"/>
</dbReference>
<dbReference type="GO" id="GO:0009366">
    <property type="term" value="C:enterobactin synthetase complex"/>
    <property type="evidence" value="ECO:0007669"/>
    <property type="project" value="TreeGrafter"/>
</dbReference>
<dbReference type="RefSeq" id="WP_208691848.1">
    <property type="nucleotide sequence ID" value="NZ_CP022198.1"/>
</dbReference>
<dbReference type="Gene3D" id="3.30.559.30">
    <property type="entry name" value="Nonribosomal peptide synthetase, condensation domain"/>
    <property type="match status" value="4"/>
</dbReference>
<comment type="cofactor">
    <cofactor evidence="1">
        <name>pantetheine 4'-phosphate</name>
        <dbReference type="ChEBI" id="CHEBI:47942"/>
    </cofactor>
</comment>
<name>A0A2Z5ACD4_9PSED</name>
<dbReference type="Proteomes" id="UP000250579">
    <property type="component" value="Chromosome"/>
</dbReference>
<dbReference type="SUPFAM" id="SSF47336">
    <property type="entry name" value="ACP-like"/>
    <property type="match status" value="3"/>
</dbReference>
<dbReference type="Gene3D" id="2.30.38.10">
    <property type="entry name" value="Luciferase, Domain 3"/>
    <property type="match status" value="2"/>
</dbReference>
<dbReference type="PROSITE" id="PS00012">
    <property type="entry name" value="PHOSPHOPANTETHEINE"/>
    <property type="match status" value="3"/>
</dbReference>
<keyword evidence="4" id="KW-0597">Phosphoprotein</keyword>
<dbReference type="PANTHER" id="PTHR45527">
    <property type="entry name" value="NONRIBOSOMAL PEPTIDE SYNTHETASE"/>
    <property type="match status" value="1"/>
</dbReference>